<accession>A0ABP3EEH2</accession>
<keyword evidence="2" id="KW-1185">Reference proteome</keyword>
<dbReference type="EMBL" id="BAAAGX010000018">
    <property type="protein sequence ID" value="GAA0258685.1"/>
    <property type="molecule type" value="Genomic_DNA"/>
</dbReference>
<gene>
    <name evidence="1" type="ORF">GCM10009539_50010</name>
</gene>
<organism evidence="1 2">
    <name type="scientific">Cryptosporangium japonicum</name>
    <dbReference type="NCBI Taxonomy" id="80872"/>
    <lineage>
        <taxon>Bacteria</taxon>
        <taxon>Bacillati</taxon>
        <taxon>Actinomycetota</taxon>
        <taxon>Actinomycetes</taxon>
        <taxon>Cryptosporangiales</taxon>
        <taxon>Cryptosporangiaceae</taxon>
        <taxon>Cryptosporangium</taxon>
    </lineage>
</organism>
<evidence type="ECO:0000313" key="2">
    <source>
        <dbReference type="Proteomes" id="UP001500967"/>
    </source>
</evidence>
<dbReference type="RefSeq" id="WP_344651333.1">
    <property type="nucleotide sequence ID" value="NZ_BAAAGX010000018.1"/>
</dbReference>
<reference evidence="2" key="1">
    <citation type="journal article" date="2019" name="Int. J. Syst. Evol. Microbiol.">
        <title>The Global Catalogue of Microorganisms (GCM) 10K type strain sequencing project: providing services to taxonomists for standard genome sequencing and annotation.</title>
        <authorList>
            <consortium name="The Broad Institute Genomics Platform"/>
            <consortium name="The Broad Institute Genome Sequencing Center for Infectious Disease"/>
            <person name="Wu L."/>
            <person name="Ma J."/>
        </authorList>
    </citation>
    <scope>NUCLEOTIDE SEQUENCE [LARGE SCALE GENOMIC DNA]</scope>
    <source>
        <strain evidence="2">JCM 10425</strain>
    </source>
</reference>
<dbReference type="Proteomes" id="UP001500967">
    <property type="component" value="Unassembled WGS sequence"/>
</dbReference>
<evidence type="ECO:0000313" key="1">
    <source>
        <dbReference type="EMBL" id="GAA0258685.1"/>
    </source>
</evidence>
<comment type="caution">
    <text evidence="1">The sequence shown here is derived from an EMBL/GenBank/DDBJ whole genome shotgun (WGS) entry which is preliminary data.</text>
</comment>
<name>A0ABP3EEH2_9ACTN</name>
<proteinExistence type="predicted"/>
<protein>
    <submittedName>
        <fullName evidence="1">Uncharacterized protein</fullName>
    </submittedName>
</protein>
<sequence>MPVHQSNAIEVPDEGPTVVMLDEREYLEAVEHTLHELGYTREELRGWAATRDFPDPLAFMAWQMIRDDAVA</sequence>